<dbReference type="PANTHER" id="PTHR34660">
    <property type="entry name" value="MYB-LIKE PROTEIN X"/>
    <property type="match status" value="1"/>
</dbReference>
<reference evidence="3" key="1">
    <citation type="submission" date="2025-08" db="UniProtKB">
        <authorList>
            <consortium name="RefSeq"/>
        </authorList>
    </citation>
    <scope>IDENTIFICATION</scope>
    <source>
        <strain evidence="3">OHB3-1</strain>
    </source>
</reference>
<feature type="compositionally biased region" description="Pro residues" evidence="1">
    <location>
        <begin position="1"/>
        <end position="11"/>
    </location>
</feature>
<dbReference type="RefSeq" id="XP_022146973.1">
    <property type="nucleotide sequence ID" value="XM_022291281.1"/>
</dbReference>
<feature type="compositionally biased region" description="Basic and acidic residues" evidence="1">
    <location>
        <begin position="176"/>
        <end position="211"/>
    </location>
</feature>
<evidence type="ECO:0000256" key="1">
    <source>
        <dbReference type="SAM" id="MobiDB-lite"/>
    </source>
</evidence>
<feature type="compositionally biased region" description="Basic residues" evidence="1">
    <location>
        <begin position="27"/>
        <end position="36"/>
    </location>
</feature>
<proteinExistence type="predicted"/>
<sequence length="471" mass="53989">MSRCFPFPPPGYEKKARIEDVDLPKKDQHKKKRKKEKRDQKEKRKSRNRDKRDKEKDRVKTKTRTSDEAKLPDKTNRHNRHFLVQKDRKDRDNYVLTENKYAGQSAGYTEGQSNYSSHLSDKSRAFKFVPELGRRIKDSEGGSRNLLGEKLSVYLPQRDDWVGRLVAKVTQNFDEGKTKDENKESGEDKYSGREIREESKFSRLETIRPVDQDGVNSVEKNADARTEGKRSREKQKDKDRQEGKGKNKRKTEKPEQKIGSLEKSKGCNEDDVTSSDSIITSQLLRDSHKPVARMGSLVKRKDFETNGILLAKDHKSINSSKFLSSSDLPRENHRMLKPCQSSVAAASNCQVTANTNGLKFDGKERESNDNAIEIPPALSSAESNQLIKLSKVHPKPPHPDLEHLSQVYWVPKMEEWSDFCDQDWLYSSNASNLKKLKVHGFEMGTTTPHVWAEAVQIDSINICALPYVVPY</sequence>
<feature type="region of interest" description="Disordered" evidence="1">
    <location>
        <begin position="1"/>
        <end position="91"/>
    </location>
</feature>
<protein>
    <submittedName>
        <fullName evidence="3">Uncharacterized protein DDB_G0287625-like isoform X1</fullName>
    </submittedName>
</protein>
<dbReference type="Proteomes" id="UP000504603">
    <property type="component" value="Unplaced"/>
</dbReference>
<dbReference type="GeneID" id="111016039"/>
<dbReference type="OrthoDB" id="1913135at2759"/>
<accession>A0A6J1D000</accession>
<organism evidence="2 3">
    <name type="scientific">Momordica charantia</name>
    <name type="common">Bitter gourd</name>
    <name type="synonym">Balsam pear</name>
    <dbReference type="NCBI Taxonomy" id="3673"/>
    <lineage>
        <taxon>Eukaryota</taxon>
        <taxon>Viridiplantae</taxon>
        <taxon>Streptophyta</taxon>
        <taxon>Embryophyta</taxon>
        <taxon>Tracheophyta</taxon>
        <taxon>Spermatophyta</taxon>
        <taxon>Magnoliopsida</taxon>
        <taxon>eudicotyledons</taxon>
        <taxon>Gunneridae</taxon>
        <taxon>Pentapetalae</taxon>
        <taxon>rosids</taxon>
        <taxon>fabids</taxon>
        <taxon>Cucurbitales</taxon>
        <taxon>Cucurbitaceae</taxon>
        <taxon>Momordiceae</taxon>
        <taxon>Momordica</taxon>
    </lineage>
</organism>
<dbReference type="AlphaFoldDB" id="A0A6J1D000"/>
<evidence type="ECO:0000313" key="3">
    <source>
        <dbReference type="RefSeq" id="XP_022146973.1"/>
    </source>
</evidence>
<keyword evidence="2" id="KW-1185">Reference proteome</keyword>
<dbReference type="KEGG" id="mcha:111016039"/>
<name>A0A6J1D000_MOMCH</name>
<feature type="compositionally biased region" description="Basic and acidic residues" evidence="1">
    <location>
        <begin position="220"/>
        <end position="245"/>
    </location>
</feature>
<dbReference type="PANTHER" id="PTHR34660:SF3">
    <property type="entry name" value="RRM DOMAIN-CONTAINING PROTEIN"/>
    <property type="match status" value="1"/>
</dbReference>
<feature type="region of interest" description="Disordered" evidence="1">
    <location>
        <begin position="176"/>
        <end position="275"/>
    </location>
</feature>
<feature type="compositionally biased region" description="Basic and acidic residues" evidence="1">
    <location>
        <begin position="50"/>
        <end position="76"/>
    </location>
</feature>
<gene>
    <name evidence="3" type="primary">LOC111016039</name>
</gene>
<evidence type="ECO:0000313" key="2">
    <source>
        <dbReference type="Proteomes" id="UP000504603"/>
    </source>
</evidence>
<feature type="compositionally biased region" description="Basic and acidic residues" evidence="1">
    <location>
        <begin position="12"/>
        <end position="26"/>
    </location>
</feature>
<feature type="compositionally biased region" description="Basic and acidic residues" evidence="1">
    <location>
        <begin position="252"/>
        <end position="268"/>
    </location>
</feature>